<evidence type="ECO:0000313" key="8">
    <source>
        <dbReference type="EMBL" id="KAK9729703.1"/>
    </source>
</evidence>
<evidence type="ECO:0000256" key="2">
    <source>
        <dbReference type="ARBA" id="ARBA00005677"/>
    </source>
</evidence>
<evidence type="ECO:0000256" key="1">
    <source>
        <dbReference type="ARBA" id="ARBA00004173"/>
    </source>
</evidence>
<dbReference type="AlphaFoldDB" id="A0AAW1L4Q5"/>
<evidence type="ECO:0000256" key="6">
    <source>
        <dbReference type="ARBA" id="ARBA00035191"/>
    </source>
</evidence>
<protein>
    <recommendedName>
        <fullName evidence="6">Large ribosomal subunit protein mL49</fullName>
    </recommendedName>
    <alternativeName>
        <fullName evidence="7">39S ribosomal protein L49, mitochondrial</fullName>
    </alternativeName>
</protein>
<comment type="similarity">
    <text evidence="2">Belongs to the mitochondrion-specific ribosomal protein mL49 family.</text>
</comment>
<dbReference type="GO" id="GO:0006412">
    <property type="term" value="P:translation"/>
    <property type="evidence" value="ECO:0007669"/>
    <property type="project" value="InterPro"/>
</dbReference>
<dbReference type="PANTHER" id="PTHR13477">
    <property type="entry name" value="MITOCHONDRIAL 39S RIBOSOMAL PROTEIN L49"/>
    <property type="match status" value="1"/>
</dbReference>
<dbReference type="EMBL" id="JASPKY010000158">
    <property type="protein sequence ID" value="KAK9729703.1"/>
    <property type="molecule type" value="Genomic_DNA"/>
</dbReference>
<evidence type="ECO:0000256" key="3">
    <source>
        <dbReference type="ARBA" id="ARBA00022980"/>
    </source>
</evidence>
<dbReference type="Gene3D" id="3.30.780.10">
    <property type="entry name" value="SUI1-like domain"/>
    <property type="match status" value="1"/>
</dbReference>
<dbReference type="GO" id="GO:0003735">
    <property type="term" value="F:structural constituent of ribosome"/>
    <property type="evidence" value="ECO:0007669"/>
    <property type="project" value="InterPro"/>
</dbReference>
<dbReference type="FunFam" id="3.30.780.10:FF:000009">
    <property type="entry name" value="39S ribosomal protein L49, mitochondrial"/>
    <property type="match status" value="1"/>
</dbReference>
<evidence type="ECO:0000256" key="5">
    <source>
        <dbReference type="ARBA" id="ARBA00023274"/>
    </source>
</evidence>
<organism evidence="8 9">
    <name type="scientific">Popillia japonica</name>
    <name type="common">Japanese beetle</name>
    <dbReference type="NCBI Taxonomy" id="7064"/>
    <lineage>
        <taxon>Eukaryota</taxon>
        <taxon>Metazoa</taxon>
        <taxon>Ecdysozoa</taxon>
        <taxon>Arthropoda</taxon>
        <taxon>Hexapoda</taxon>
        <taxon>Insecta</taxon>
        <taxon>Pterygota</taxon>
        <taxon>Neoptera</taxon>
        <taxon>Endopterygota</taxon>
        <taxon>Coleoptera</taxon>
        <taxon>Polyphaga</taxon>
        <taxon>Scarabaeiformia</taxon>
        <taxon>Scarabaeidae</taxon>
        <taxon>Rutelinae</taxon>
        <taxon>Popillia</taxon>
    </lineage>
</organism>
<evidence type="ECO:0000256" key="7">
    <source>
        <dbReference type="ARBA" id="ARBA00035545"/>
    </source>
</evidence>
<keyword evidence="9" id="KW-1185">Reference proteome</keyword>
<evidence type="ECO:0000256" key="4">
    <source>
        <dbReference type="ARBA" id="ARBA00023128"/>
    </source>
</evidence>
<dbReference type="PANTHER" id="PTHR13477:SF0">
    <property type="entry name" value="LARGE RIBOSOMAL SUBUNIT PROTEIN ML49"/>
    <property type="match status" value="1"/>
</dbReference>
<keyword evidence="3 8" id="KW-0689">Ribosomal protein</keyword>
<name>A0AAW1L4Q5_POPJA</name>
<dbReference type="InterPro" id="IPR007740">
    <property type="entry name" value="Ribosomal_mL49"/>
</dbReference>
<gene>
    <name evidence="8" type="ORF">QE152_g15768</name>
</gene>
<comment type="subcellular location">
    <subcellularLocation>
        <location evidence="1">Mitochondrion</location>
    </subcellularLocation>
</comment>
<keyword evidence="4" id="KW-0496">Mitochondrion</keyword>
<keyword evidence="5" id="KW-0687">Ribonucleoprotein</keyword>
<evidence type="ECO:0000313" key="9">
    <source>
        <dbReference type="Proteomes" id="UP001458880"/>
    </source>
</evidence>
<dbReference type="Pfam" id="PF05046">
    <property type="entry name" value="Img2"/>
    <property type="match status" value="1"/>
</dbReference>
<proteinExistence type="inferred from homology"/>
<dbReference type="GO" id="GO:0005762">
    <property type="term" value="C:mitochondrial large ribosomal subunit"/>
    <property type="evidence" value="ECO:0007669"/>
    <property type="project" value="TreeGrafter"/>
</dbReference>
<comment type="caution">
    <text evidence="8">The sequence shown here is derived from an EMBL/GenBank/DDBJ whole genome shotgun (WGS) entry which is preliminary data.</text>
</comment>
<accession>A0AAW1L4Q5</accession>
<sequence>MKYLKTLMNGTEYPSGWKPQENITEDLPFYITRTKNHMIPVYLKISQRGTKRLTYVKKIQGDIWLMEKKLLEFLQREEIRPIRSQVNELARHICFHGDYVNAIKYYLMKNNL</sequence>
<reference evidence="8 9" key="1">
    <citation type="journal article" date="2024" name="BMC Genomics">
        <title>De novo assembly and annotation of Popillia japonica's genome with initial clues to its potential as an invasive pest.</title>
        <authorList>
            <person name="Cucini C."/>
            <person name="Boschi S."/>
            <person name="Funari R."/>
            <person name="Cardaioli E."/>
            <person name="Iannotti N."/>
            <person name="Marturano G."/>
            <person name="Paoli F."/>
            <person name="Bruttini M."/>
            <person name="Carapelli A."/>
            <person name="Frati F."/>
            <person name="Nardi F."/>
        </authorList>
    </citation>
    <scope>NUCLEOTIDE SEQUENCE [LARGE SCALE GENOMIC DNA]</scope>
    <source>
        <strain evidence="8">DMR45628</strain>
    </source>
</reference>
<dbReference type="Proteomes" id="UP001458880">
    <property type="component" value="Unassembled WGS sequence"/>
</dbReference>